<dbReference type="Proteomes" id="UP000803844">
    <property type="component" value="Unassembled WGS sequence"/>
</dbReference>
<evidence type="ECO:0000256" key="3">
    <source>
        <dbReference type="ARBA" id="ARBA00022989"/>
    </source>
</evidence>
<feature type="transmembrane region" description="Helical" evidence="5">
    <location>
        <begin position="250"/>
        <end position="271"/>
    </location>
</feature>
<feature type="domain" description="Major facilitator superfamily (MFS) profile" evidence="6">
    <location>
        <begin position="1"/>
        <end position="479"/>
    </location>
</feature>
<evidence type="ECO:0000256" key="2">
    <source>
        <dbReference type="ARBA" id="ARBA00022692"/>
    </source>
</evidence>
<feature type="transmembrane region" description="Helical" evidence="5">
    <location>
        <begin position="211"/>
        <end position="230"/>
    </location>
</feature>
<dbReference type="SUPFAM" id="SSF103473">
    <property type="entry name" value="MFS general substrate transporter"/>
    <property type="match status" value="1"/>
</dbReference>
<gene>
    <name evidence="7" type="ORF">M406DRAFT_251965</name>
</gene>
<dbReference type="GO" id="GO:0022857">
    <property type="term" value="F:transmembrane transporter activity"/>
    <property type="evidence" value="ECO:0007669"/>
    <property type="project" value="InterPro"/>
</dbReference>
<dbReference type="InterPro" id="IPR020846">
    <property type="entry name" value="MFS_dom"/>
</dbReference>
<comment type="caution">
    <text evidence="7">The sequence shown here is derived from an EMBL/GenBank/DDBJ whole genome shotgun (WGS) entry which is preliminary data.</text>
</comment>
<name>A0A9P4Y7U2_CRYP1</name>
<feature type="transmembrane region" description="Helical" evidence="5">
    <location>
        <begin position="182"/>
        <end position="199"/>
    </location>
</feature>
<evidence type="ECO:0000313" key="7">
    <source>
        <dbReference type="EMBL" id="KAF3768086.1"/>
    </source>
</evidence>
<feature type="transmembrane region" description="Helical" evidence="5">
    <location>
        <begin position="347"/>
        <end position="366"/>
    </location>
</feature>
<dbReference type="Gene3D" id="1.20.1250.20">
    <property type="entry name" value="MFS general substrate transporter like domains"/>
    <property type="match status" value="1"/>
</dbReference>
<feature type="transmembrane region" description="Helical" evidence="5">
    <location>
        <begin position="22"/>
        <end position="40"/>
    </location>
</feature>
<keyword evidence="2 5" id="KW-0812">Transmembrane</keyword>
<feature type="transmembrane region" description="Helical" evidence="5">
    <location>
        <begin position="283"/>
        <end position="303"/>
    </location>
</feature>
<feature type="transmembrane region" description="Helical" evidence="5">
    <location>
        <begin position="52"/>
        <end position="71"/>
    </location>
</feature>
<dbReference type="PANTHER" id="PTHR23501">
    <property type="entry name" value="MAJOR FACILITATOR SUPERFAMILY"/>
    <property type="match status" value="1"/>
</dbReference>
<evidence type="ECO:0000313" key="8">
    <source>
        <dbReference type="Proteomes" id="UP000803844"/>
    </source>
</evidence>
<comment type="subcellular location">
    <subcellularLocation>
        <location evidence="1">Membrane</location>
        <topology evidence="1">Multi-pass membrane protein</topology>
    </subcellularLocation>
</comment>
<feature type="transmembrane region" description="Helical" evidence="5">
    <location>
        <begin position="77"/>
        <end position="99"/>
    </location>
</feature>
<accession>A0A9P4Y7U2</accession>
<sequence>MSHFAAAAIPRITSDFGSIDYIGWYGSVYLLTEMALQPLFGRVYKYFERKATYIISLIIFEAGSVICAIAPNSIALILGRAVAGAGAAGILMGSITIFGQAIPLRQRSLGLSLLEGVTSLAGMLGSTLGGVITDSSLTWRFCFWINLPLGFVAAVMILIVLDRQKPEQSSRPLLQKLRDLDIQGSLLLASSLVCLFLALEWGGVNEPWSSPAVWGCLLGFVLLAIGFCGFQWYRKDNAVVPLRIFKQRTVALCCIFSLMYGFAIFTDFYMLPIWFQGVMGTSAAISGVNCLAFSLSSVISTLFTGFVTTTLGYPVPFMWAGSAMYAVGSGLLYMLQPTDTPAQYLGYQIVAGIGMGLAVQITFVAVQIVMPVDDMPVACGMEVFFKQLGGTIGINVAQNLFVAKLTDGLKTVAPELASHGASLRSGIADLASIAKSLPPEQRAAFKDVVNAAVMKAFLLPMIVAAVAALASWSMEWLHIEDDRPKALK</sequence>
<dbReference type="OrthoDB" id="10021397at2759"/>
<dbReference type="InterPro" id="IPR036259">
    <property type="entry name" value="MFS_trans_sf"/>
</dbReference>
<keyword evidence="4 5" id="KW-0472">Membrane</keyword>
<dbReference type="PANTHER" id="PTHR23501:SF199">
    <property type="entry name" value="MFS EFFLUX TRANSPORTER INPD-RELATED"/>
    <property type="match status" value="1"/>
</dbReference>
<dbReference type="GO" id="GO:0005886">
    <property type="term" value="C:plasma membrane"/>
    <property type="evidence" value="ECO:0007669"/>
    <property type="project" value="TreeGrafter"/>
</dbReference>
<evidence type="ECO:0000259" key="6">
    <source>
        <dbReference type="PROSITE" id="PS50850"/>
    </source>
</evidence>
<evidence type="ECO:0000256" key="5">
    <source>
        <dbReference type="SAM" id="Phobius"/>
    </source>
</evidence>
<feature type="transmembrane region" description="Helical" evidence="5">
    <location>
        <begin position="111"/>
        <end position="132"/>
    </location>
</feature>
<dbReference type="GeneID" id="63833928"/>
<keyword evidence="3 5" id="KW-1133">Transmembrane helix</keyword>
<feature type="transmembrane region" description="Helical" evidence="5">
    <location>
        <begin position="315"/>
        <end position="335"/>
    </location>
</feature>
<dbReference type="PROSITE" id="PS50850">
    <property type="entry name" value="MFS"/>
    <property type="match status" value="1"/>
</dbReference>
<dbReference type="EMBL" id="MU032346">
    <property type="protein sequence ID" value="KAF3768086.1"/>
    <property type="molecule type" value="Genomic_DNA"/>
</dbReference>
<organism evidence="7 8">
    <name type="scientific">Cryphonectria parasitica (strain ATCC 38755 / EP155)</name>
    <dbReference type="NCBI Taxonomy" id="660469"/>
    <lineage>
        <taxon>Eukaryota</taxon>
        <taxon>Fungi</taxon>
        <taxon>Dikarya</taxon>
        <taxon>Ascomycota</taxon>
        <taxon>Pezizomycotina</taxon>
        <taxon>Sordariomycetes</taxon>
        <taxon>Sordariomycetidae</taxon>
        <taxon>Diaporthales</taxon>
        <taxon>Cryphonectriaceae</taxon>
        <taxon>Cryphonectria-Endothia species complex</taxon>
        <taxon>Cryphonectria</taxon>
    </lineage>
</organism>
<evidence type="ECO:0000256" key="4">
    <source>
        <dbReference type="ARBA" id="ARBA00023136"/>
    </source>
</evidence>
<evidence type="ECO:0000256" key="1">
    <source>
        <dbReference type="ARBA" id="ARBA00004141"/>
    </source>
</evidence>
<feature type="transmembrane region" description="Helical" evidence="5">
    <location>
        <begin position="456"/>
        <end position="474"/>
    </location>
</feature>
<keyword evidence="8" id="KW-1185">Reference proteome</keyword>
<dbReference type="InterPro" id="IPR011701">
    <property type="entry name" value="MFS"/>
</dbReference>
<dbReference type="AlphaFoldDB" id="A0A9P4Y7U2"/>
<reference evidence="7" key="1">
    <citation type="journal article" date="2020" name="Phytopathology">
        <title>Genome sequence of the chestnut blight fungus Cryphonectria parasitica EP155: A fundamental resource for an archetypical invasive plant pathogen.</title>
        <authorList>
            <person name="Crouch J.A."/>
            <person name="Dawe A."/>
            <person name="Aerts A."/>
            <person name="Barry K."/>
            <person name="Churchill A.C.L."/>
            <person name="Grimwood J."/>
            <person name="Hillman B."/>
            <person name="Milgroom M.G."/>
            <person name="Pangilinan J."/>
            <person name="Smith M."/>
            <person name="Salamov A."/>
            <person name="Schmutz J."/>
            <person name="Yadav J."/>
            <person name="Grigoriev I.V."/>
            <person name="Nuss D."/>
        </authorList>
    </citation>
    <scope>NUCLEOTIDE SEQUENCE</scope>
    <source>
        <strain evidence="7">EP155</strain>
    </source>
</reference>
<dbReference type="Pfam" id="PF07690">
    <property type="entry name" value="MFS_1"/>
    <property type="match status" value="1"/>
</dbReference>
<dbReference type="RefSeq" id="XP_040779047.1">
    <property type="nucleotide sequence ID" value="XM_040916799.1"/>
</dbReference>
<proteinExistence type="predicted"/>
<dbReference type="Gene3D" id="1.20.1720.10">
    <property type="entry name" value="Multidrug resistance protein D"/>
    <property type="match status" value="1"/>
</dbReference>
<protein>
    <submittedName>
        <fullName evidence="7">MFS general substrate transporter</fullName>
    </submittedName>
</protein>
<feature type="transmembrane region" description="Helical" evidence="5">
    <location>
        <begin position="138"/>
        <end position="161"/>
    </location>
</feature>